<feature type="region of interest" description="Disordered" evidence="1">
    <location>
        <begin position="139"/>
        <end position="174"/>
    </location>
</feature>
<reference evidence="2" key="2">
    <citation type="journal article" date="2015" name="Data Brief">
        <title>Shoot transcriptome of the giant reed, Arundo donax.</title>
        <authorList>
            <person name="Barrero R.A."/>
            <person name="Guerrero F.D."/>
            <person name="Moolhuijzen P."/>
            <person name="Goolsby J.A."/>
            <person name="Tidwell J."/>
            <person name="Bellgard S.E."/>
            <person name="Bellgard M.I."/>
        </authorList>
    </citation>
    <scope>NUCLEOTIDE SEQUENCE</scope>
    <source>
        <tissue evidence="2">Shoot tissue taken approximately 20 cm above the soil surface</tissue>
    </source>
</reference>
<feature type="region of interest" description="Disordered" evidence="1">
    <location>
        <begin position="38"/>
        <end position="76"/>
    </location>
</feature>
<dbReference type="EMBL" id="GBRH01273075">
    <property type="protein sequence ID" value="JAD24820.1"/>
    <property type="molecule type" value="Transcribed_RNA"/>
</dbReference>
<feature type="region of interest" description="Disordered" evidence="1">
    <location>
        <begin position="221"/>
        <end position="266"/>
    </location>
</feature>
<organism evidence="2">
    <name type="scientific">Arundo donax</name>
    <name type="common">Giant reed</name>
    <name type="synonym">Donax arundinaceus</name>
    <dbReference type="NCBI Taxonomy" id="35708"/>
    <lineage>
        <taxon>Eukaryota</taxon>
        <taxon>Viridiplantae</taxon>
        <taxon>Streptophyta</taxon>
        <taxon>Embryophyta</taxon>
        <taxon>Tracheophyta</taxon>
        <taxon>Spermatophyta</taxon>
        <taxon>Magnoliopsida</taxon>
        <taxon>Liliopsida</taxon>
        <taxon>Poales</taxon>
        <taxon>Poaceae</taxon>
        <taxon>PACMAD clade</taxon>
        <taxon>Arundinoideae</taxon>
        <taxon>Arundineae</taxon>
        <taxon>Arundo</taxon>
    </lineage>
</organism>
<feature type="compositionally biased region" description="Basic and acidic residues" evidence="1">
    <location>
        <begin position="247"/>
        <end position="258"/>
    </location>
</feature>
<proteinExistence type="predicted"/>
<evidence type="ECO:0000313" key="2">
    <source>
        <dbReference type="EMBL" id="JAD24820.1"/>
    </source>
</evidence>
<accession>A0A0A8YHC5</accession>
<name>A0A0A8YHC5_ARUDO</name>
<feature type="compositionally biased region" description="Low complexity" evidence="1">
    <location>
        <begin position="53"/>
        <end position="62"/>
    </location>
</feature>
<reference evidence="2" key="1">
    <citation type="submission" date="2014-09" db="EMBL/GenBank/DDBJ databases">
        <authorList>
            <person name="Magalhaes I.L.F."/>
            <person name="Oliveira U."/>
            <person name="Santos F.R."/>
            <person name="Vidigal T.H.D.A."/>
            <person name="Brescovit A.D."/>
            <person name="Santos A.J."/>
        </authorList>
    </citation>
    <scope>NUCLEOTIDE SEQUENCE</scope>
    <source>
        <tissue evidence="2">Shoot tissue taken approximately 20 cm above the soil surface</tissue>
    </source>
</reference>
<protein>
    <submittedName>
        <fullName evidence="2">Uncharacterized protein</fullName>
    </submittedName>
</protein>
<sequence length="266" mass="29227">MESITRRKANWNKDLISLAKDKFVKVNIAKGRSSISLWRPQGQWRSPRPPPSTTARTADSASQSPSTRKRTPRSACRPQELLTVLTIGVGRPLAGDRRRNPLFFVYVFFPCYSRRTHREGSKTRMKAVWAALPWQGARTGAGGGTSSVWPRRRRRRAGGRGVASAGGRNDGGCGSEETAAALRRAHRRLPSPQPLADAMATEISWPLGSSRANGTSTPWIHRRLFIPGSPPHSSSPAVPEPPPRLPAAEREGEKETGERQLFGRAT</sequence>
<dbReference type="AlphaFoldDB" id="A0A0A8YHC5"/>
<evidence type="ECO:0000256" key="1">
    <source>
        <dbReference type="SAM" id="MobiDB-lite"/>
    </source>
</evidence>